<dbReference type="PANTHER" id="PTHR20858:SF17">
    <property type="entry name" value="HYDROXYMETHYLPYRIMIDINE_PHOSPHOMETHYLPYRIMIDINE KINASE THI20-RELATED"/>
    <property type="match status" value="1"/>
</dbReference>
<dbReference type="PANTHER" id="PTHR20858">
    <property type="entry name" value="PHOSPHOMETHYLPYRIMIDINE KINASE"/>
    <property type="match status" value="1"/>
</dbReference>
<keyword evidence="3" id="KW-0808">Transferase</keyword>
<dbReference type="Pfam" id="PF08543">
    <property type="entry name" value="Phos_pyr_kin"/>
    <property type="match status" value="1"/>
</dbReference>
<evidence type="ECO:0000313" key="4">
    <source>
        <dbReference type="Proteomes" id="UP000198558"/>
    </source>
</evidence>
<accession>A0A1I0EFV8</accession>
<dbReference type="OrthoDB" id="9800808at2"/>
<dbReference type="GO" id="GO:0009228">
    <property type="term" value="P:thiamine biosynthetic process"/>
    <property type="evidence" value="ECO:0007669"/>
    <property type="project" value="UniProtKB-KW"/>
</dbReference>
<dbReference type="AlphaFoldDB" id="A0A1I0EFV8"/>
<dbReference type="SUPFAM" id="SSF53613">
    <property type="entry name" value="Ribokinase-like"/>
    <property type="match status" value="1"/>
</dbReference>
<dbReference type="GO" id="GO:0008972">
    <property type="term" value="F:phosphomethylpyrimidine kinase activity"/>
    <property type="evidence" value="ECO:0007669"/>
    <property type="project" value="TreeGrafter"/>
</dbReference>
<keyword evidence="4" id="KW-1185">Reference proteome</keyword>
<feature type="domain" description="Pyridoxamine kinase/Phosphomethylpyrimidine kinase" evidence="2">
    <location>
        <begin position="20"/>
        <end position="259"/>
    </location>
</feature>
<dbReference type="GO" id="GO:0008902">
    <property type="term" value="F:hydroxymethylpyrimidine kinase activity"/>
    <property type="evidence" value="ECO:0007669"/>
    <property type="project" value="TreeGrafter"/>
</dbReference>
<evidence type="ECO:0000313" key="3">
    <source>
        <dbReference type="EMBL" id="SET44101.1"/>
    </source>
</evidence>
<keyword evidence="3" id="KW-0418">Kinase</keyword>
<sequence length="272" mass="30839">MRQKRIALINDVTGYSRCSIAAQLPIISAMAIECVFVPTAILSINTYHSGYFFDDYTDRMNDYIATYKNINLEFDGIVTGFLGSAKQIDIVIDFIKNFKQENTFVLIDPVMGDHGKLYPTYTLEMQEKMRELIPYASIMTPNLTELCALLNLDYPHEIPSFEELFKMCELLAKKGPEKIVVTGICINEEIINFLYEKGKDYRIIKVKKIGEDRSGTGDVISGVIAGKYLLNHDFYQSVKDAADFASKCISYSQEIGAHNHLGLCFEPFLKEL</sequence>
<gene>
    <name evidence="3" type="ORF">SAMN04489758_11114</name>
</gene>
<name>A0A1I0EFV8_9FIRM</name>
<reference evidence="4" key="1">
    <citation type="submission" date="2016-10" db="EMBL/GenBank/DDBJ databases">
        <authorList>
            <person name="Varghese N."/>
            <person name="Submissions S."/>
        </authorList>
    </citation>
    <scope>NUCLEOTIDE SEQUENCE [LARGE SCALE GENOMIC DNA]</scope>
    <source>
        <strain evidence="4">DSM 1551</strain>
    </source>
</reference>
<dbReference type="InterPro" id="IPR029056">
    <property type="entry name" value="Ribokinase-like"/>
</dbReference>
<proteinExistence type="predicted"/>
<dbReference type="EMBL" id="FOIN01000011">
    <property type="protein sequence ID" value="SET44101.1"/>
    <property type="molecule type" value="Genomic_DNA"/>
</dbReference>
<dbReference type="Gene3D" id="3.40.1190.20">
    <property type="match status" value="1"/>
</dbReference>
<dbReference type="GO" id="GO:0005829">
    <property type="term" value="C:cytosol"/>
    <property type="evidence" value="ECO:0007669"/>
    <property type="project" value="TreeGrafter"/>
</dbReference>
<dbReference type="InterPro" id="IPR013749">
    <property type="entry name" value="PM/HMP-P_kinase-1"/>
</dbReference>
<dbReference type="NCBIfam" id="NF005491">
    <property type="entry name" value="PRK07105.1"/>
    <property type="match status" value="1"/>
</dbReference>
<dbReference type="GeneID" id="78288249"/>
<organism evidence="3 4">
    <name type="scientific">Thomasclavelia cocleata</name>
    <dbReference type="NCBI Taxonomy" id="69824"/>
    <lineage>
        <taxon>Bacteria</taxon>
        <taxon>Bacillati</taxon>
        <taxon>Bacillota</taxon>
        <taxon>Erysipelotrichia</taxon>
        <taxon>Erysipelotrichales</taxon>
        <taxon>Coprobacillaceae</taxon>
        <taxon>Thomasclavelia</taxon>
    </lineage>
</organism>
<dbReference type="RefSeq" id="WP_092353553.1">
    <property type="nucleotide sequence ID" value="NZ_FOIN01000011.1"/>
</dbReference>
<keyword evidence="1" id="KW-0784">Thiamine biosynthesis</keyword>
<dbReference type="Proteomes" id="UP000198558">
    <property type="component" value="Unassembled WGS sequence"/>
</dbReference>
<protein>
    <submittedName>
        <fullName evidence="3">Pyridoxine kinase</fullName>
    </submittedName>
</protein>
<evidence type="ECO:0000256" key="1">
    <source>
        <dbReference type="ARBA" id="ARBA00022977"/>
    </source>
</evidence>
<evidence type="ECO:0000259" key="2">
    <source>
        <dbReference type="Pfam" id="PF08543"/>
    </source>
</evidence>